<comment type="similarity">
    <text evidence="1">Belongs to the sigma-70 factor family. ECF subfamily.</text>
</comment>
<keyword evidence="3" id="KW-0731">Sigma factor</keyword>
<accession>A0A4Q1SDB1</accession>
<keyword evidence="2" id="KW-0805">Transcription regulation</keyword>
<dbReference type="Proteomes" id="UP000290253">
    <property type="component" value="Unassembled WGS sequence"/>
</dbReference>
<dbReference type="RefSeq" id="WP_129208379.1">
    <property type="nucleotide sequence ID" value="NZ_BMGU01000003.1"/>
</dbReference>
<evidence type="ECO:0000313" key="7">
    <source>
        <dbReference type="EMBL" id="RXS95204.1"/>
    </source>
</evidence>
<evidence type="ECO:0000259" key="5">
    <source>
        <dbReference type="Pfam" id="PF04542"/>
    </source>
</evidence>
<evidence type="ECO:0000313" key="8">
    <source>
        <dbReference type="Proteomes" id="UP000290253"/>
    </source>
</evidence>
<evidence type="ECO:0000256" key="2">
    <source>
        <dbReference type="ARBA" id="ARBA00023015"/>
    </source>
</evidence>
<evidence type="ECO:0000259" key="6">
    <source>
        <dbReference type="Pfam" id="PF08281"/>
    </source>
</evidence>
<keyword evidence="8" id="KW-1185">Reference proteome</keyword>
<evidence type="ECO:0000256" key="3">
    <source>
        <dbReference type="ARBA" id="ARBA00023082"/>
    </source>
</evidence>
<dbReference type="CDD" id="cd06171">
    <property type="entry name" value="Sigma70_r4"/>
    <property type="match status" value="1"/>
</dbReference>
<keyword evidence="4" id="KW-0804">Transcription</keyword>
<dbReference type="InterPro" id="IPR013249">
    <property type="entry name" value="RNA_pol_sigma70_r4_t2"/>
</dbReference>
<dbReference type="SUPFAM" id="SSF88946">
    <property type="entry name" value="Sigma2 domain of RNA polymerase sigma factors"/>
    <property type="match status" value="1"/>
</dbReference>
<feature type="domain" description="RNA polymerase sigma factor 70 region 4 type 2" evidence="6">
    <location>
        <begin position="157"/>
        <end position="206"/>
    </location>
</feature>
<name>A0A4Q1SDB1_9BACT</name>
<evidence type="ECO:0000256" key="1">
    <source>
        <dbReference type="ARBA" id="ARBA00010641"/>
    </source>
</evidence>
<dbReference type="InterPro" id="IPR036388">
    <property type="entry name" value="WH-like_DNA-bd_sf"/>
</dbReference>
<dbReference type="Gene3D" id="1.10.10.10">
    <property type="entry name" value="Winged helix-like DNA-binding domain superfamily/Winged helix DNA-binding domain"/>
    <property type="match status" value="1"/>
</dbReference>
<dbReference type="NCBIfam" id="TIGR02937">
    <property type="entry name" value="sigma70-ECF"/>
    <property type="match status" value="1"/>
</dbReference>
<protein>
    <submittedName>
        <fullName evidence="7">Sigma-70 family RNA polymerase sigma factor</fullName>
    </submittedName>
</protein>
<dbReference type="GO" id="GO:0016987">
    <property type="term" value="F:sigma factor activity"/>
    <property type="evidence" value="ECO:0007669"/>
    <property type="project" value="UniProtKB-KW"/>
</dbReference>
<dbReference type="InterPro" id="IPR014284">
    <property type="entry name" value="RNA_pol_sigma-70_dom"/>
</dbReference>
<evidence type="ECO:0000256" key="4">
    <source>
        <dbReference type="ARBA" id="ARBA00023163"/>
    </source>
</evidence>
<comment type="caution">
    <text evidence="7">The sequence shown here is derived from an EMBL/GenBank/DDBJ whole genome shotgun (WGS) entry which is preliminary data.</text>
</comment>
<dbReference type="PANTHER" id="PTHR43133:SF46">
    <property type="entry name" value="RNA POLYMERASE SIGMA-70 FACTOR ECF SUBFAMILY"/>
    <property type="match status" value="1"/>
</dbReference>
<dbReference type="Pfam" id="PF08281">
    <property type="entry name" value="Sigma70_r4_2"/>
    <property type="match status" value="1"/>
</dbReference>
<dbReference type="EMBL" id="SDMK01000002">
    <property type="protein sequence ID" value="RXS95204.1"/>
    <property type="molecule type" value="Genomic_DNA"/>
</dbReference>
<dbReference type="SUPFAM" id="SSF88659">
    <property type="entry name" value="Sigma3 and sigma4 domains of RNA polymerase sigma factors"/>
    <property type="match status" value="1"/>
</dbReference>
<dbReference type="GO" id="GO:0003677">
    <property type="term" value="F:DNA binding"/>
    <property type="evidence" value="ECO:0007669"/>
    <property type="project" value="InterPro"/>
</dbReference>
<proteinExistence type="inferred from homology"/>
<dbReference type="GO" id="GO:0006352">
    <property type="term" value="P:DNA-templated transcription initiation"/>
    <property type="evidence" value="ECO:0007669"/>
    <property type="project" value="InterPro"/>
</dbReference>
<dbReference type="OrthoDB" id="117154at2"/>
<dbReference type="InterPro" id="IPR013324">
    <property type="entry name" value="RNA_pol_sigma_r3/r4-like"/>
</dbReference>
<dbReference type="Pfam" id="PF04542">
    <property type="entry name" value="Sigma70_r2"/>
    <property type="match status" value="1"/>
</dbReference>
<sequence>MTALYFFLLKGLPAMKIESVRRDAMLPLYDLEKQLIEAACAGDHGAFTVLCERHARRVYRAILRVTRNEEDAQDALQDALLRAYLHLGSFDGRSQFSSWLVRIGINSALGLLRRNRARPQVPLDDEYVFGGMGEEGLPDCGVDMERNYMEREHLTHLRHAVARLRPKLREVLVMHHALDCSTRELALRMGMSESAVKSRLMRARREVMRSWSVQKMVS</sequence>
<feature type="domain" description="RNA polymerase sigma-70 region 2" evidence="5">
    <location>
        <begin position="51"/>
        <end position="117"/>
    </location>
</feature>
<dbReference type="AlphaFoldDB" id="A0A4Q1SDB1"/>
<dbReference type="InterPro" id="IPR013325">
    <property type="entry name" value="RNA_pol_sigma_r2"/>
</dbReference>
<dbReference type="PANTHER" id="PTHR43133">
    <property type="entry name" value="RNA POLYMERASE ECF-TYPE SIGMA FACTO"/>
    <property type="match status" value="1"/>
</dbReference>
<dbReference type="InterPro" id="IPR007627">
    <property type="entry name" value="RNA_pol_sigma70_r2"/>
</dbReference>
<dbReference type="Gene3D" id="1.10.1740.10">
    <property type="match status" value="1"/>
</dbReference>
<reference evidence="7 8" key="1">
    <citation type="journal article" date="2016" name="Int. J. Syst. Evol. Microbiol.">
        <title>Acidipila dinghuensis sp. nov., an acidobacterium isolated from forest soil.</title>
        <authorList>
            <person name="Jiang Y.W."/>
            <person name="Wang J."/>
            <person name="Chen M.H."/>
            <person name="Lv Y.Y."/>
            <person name="Qiu L.H."/>
        </authorList>
    </citation>
    <scope>NUCLEOTIDE SEQUENCE [LARGE SCALE GENOMIC DNA]</scope>
    <source>
        <strain evidence="7 8">DHOF10</strain>
    </source>
</reference>
<gene>
    <name evidence="7" type="ORF">ESZ00_11405</name>
</gene>
<organism evidence="7 8">
    <name type="scientific">Silvibacterium dinghuense</name>
    <dbReference type="NCBI Taxonomy" id="1560006"/>
    <lineage>
        <taxon>Bacteria</taxon>
        <taxon>Pseudomonadati</taxon>
        <taxon>Acidobacteriota</taxon>
        <taxon>Terriglobia</taxon>
        <taxon>Terriglobales</taxon>
        <taxon>Acidobacteriaceae</taxon>
        <taxon>Silvibacterium</taxon>
    </lineage>
</organism>
<dbReference type="InterPro" id="IPR039425">
    <property type="entry name" value="RNA_pol_sigma-70-like"/>
</dbReference>